<dbReference type="InParanoid" id="A0A2K1J1T5"/>
<dbReference type="CDD" id="cd09272">
    <property type="entry name" value="RNase_HI_RT_Ty1"/>
    <property type="match status" value="1"/>
</dbReference>
<evidence type="ECO:0000313" key="3">
    <source>
        <dbReference type="Proteomes" id="UP000006727"/>
    </source>
</evidence>
<sequence>MTQKTYAQNILTTFKIKNCTQATTPIHEKVKLKANMEKEVDPTLCCYIISKCLHMTHTHLDIQQQNYRILYQTNNQPHLTMCVDFDWVGDMEQAQSTTGFVFSFGATPISWSSNKQPTVALFYSEAKYRALADATWLIMLIKNLQLG</sequence>
<protein>
    <recommendedName>
        <fullName evidence="4">Reverse transcriptase Ty1/copia-type domain-containing protein</fullName>
    </recommendedName>
</protein>
<reference evidence="1 3" key="2">
    <citation type="journal article" date="2018" name="Plant J.">
        <title>The Physcomitrella patens chromosome-scale assembly reveals moss genome structure and evolution.</title>
        <authorList>
            <person name="Lang D."/>
            <person name="Ullrich K.K."/>
            <person name="Murat F."/>
            <person name="Fuchs J."/>
            <person name="Jenkins J."/>
            <person name="Haas F.B."/>
            <person name="Piednoel M."/>
            <person name="Gundlach H."/>
            <person name="Van Bel M."/>
            <person name="Meyberg R."/>
            <person name="Vives C."/>
            <person name="Morata J."/>
            <person name="Symeonidi A."/>
            <person name="Hiss M."/>
            <person name="Muchero W."/>
            <person name="Kamisugi Y."/>
            <person name="Saleh O."/>
            <person name="Blanc G."/>
            <person name="Decker E.L."/>
            <person name="van Gessel N."/>
            <person name="Grimwood J."/>
            <person name="Hayes R.D."/>
            <person name="Graham S.W."/>
            <person name="Gunter L.E."/>
            <person name="McDaniel S.F."/>
            <person name="Hoernstein S.N.W."/>
            <person name="Larsson A."/>
            <person name="Li F.W."/>
            <person name="Perroud P.F."/>
            <person name="Phillips J."/>
            <person name="Ranjan P."/>
            <person name="Rokshar D.S."/>
            <person name="Rothfels C.J."/>
            <person name="Schneider L."/>
            <person name="Shu S."/>
            <person name="Stevenson D.W."/>
            <person name="Thummler F."/>
            <person name="Tillich M."/>
            <person name="Villarreal Aguilar J.C."/>
            <person name="Widiez T."/>
            <person name="Wong G.K."/>
            <person name="Wymore A."/>
            <person name="Zhang Y."/>
            <person name="Zimmer A.D."/>
            <person name="Quatrano R.S."/>
            <person name="Mayer K.F.X."/>
            <person name="Goodstein D."/>
            <person name="Casacuberta J.M."/>
            <person name="Vandepoele K."/>
            <person name="Reski R."/>
            <person name="Cuming A.C."/>
            <person name="Tuskan G.A."/>
            <person name="Maumus F."/>
            <person name="Salse J."/>
            <person name="Schmutz J."/>
            <person name="Rensing S.A."/>
        </authorList>
    </citation>
    <scope>NUCLEOTIDE SEQUENCE [LARGE SCALE GENOMIC DNA]</scope>
    <source>
        <strain evidence="2 3">cv. Gransden 2004</strain>
    </source>
</reference>
<dbReference type="PANTHER" id="PTHR11439">
    <property type="entry name" value="GAG-POL-RELATED RETROTRANSPOSON"/>
    <property type="match status" value="1"/>
</dbReference>
<dbReference type="AlphaFoldDB" id="A0A2K1J1T5"/>
<dbReference type="Gramene" id="Pp3c18_20830V3.1">
    <property type="protein sequence ID" value="Pp3c18_20830V3.1"/>
    <property type="gene ID" value="Pp3c18_20830"/>
</dbReference>
<reference evidence="1 3" key="1">
    <citation type="journal article" date="2008" name="Science">
        <title>The Physcomitrella genome reveals evolutionary insights into the conquest of land by plants.</title>
        <authorList>
            <person name="Rensing S."/>
            <person name="Lang D."/>
            <person name="Zimmer A."/>
            <person name="Terry A."/>
            <person name="Salamov A."/>
            <person name="Shapiro H."/>
            <person name="Nishiyama T."/>
            <person name="Perroud P.-F."/>
            <person name="Lindquist E."/>
            <person name="Kamisugi Y."/>
            <person name="Tanahashi T."/>
            <person name="Sakakibara K."/>
            <person name="Fujita T."/>
            <person name="Oishi K."/>
            <person name="Shin-I T."/>
            <person name="Kuroki Y."/>
            <person name="Toyoda A."/>
            <person name="Suzuki Y."/>
            <person name="Hashimoto A."/>
            <person name="Yamaguchi K."/>
            <person name="Sugano A."/>
            <person name="Kohara Y."/>
            <person name="Fujiyama A."/>
            <person name="Anterola A."/>
            <person name="Aoki S."/>
            <person name="Ashton N."/>
            <person name="Barbazuk W.B."/>
            <person name="Barker E."/>
            <person name="Bennetzen J."/>
            <person name="Bezanilla M."/>
            <person name="Blankenship R."/>
            <person name="Cho S.H."/>
            <person name="Dutcher S."/>
            <person name="Estelle M."/>
            <person name="Fawcett J.A."/>
            <person name="Gundlach H."/>
            <person name="Hanada K."/>
            <person name="Heyl A."/>
            <person name="Hicks K.A."/>
            <person name="Hugh J."/>
            <person name="Lohr M."/>
            <person name="Mayer K."/>
            <person name="Melkozernov A."/>
            <person name="Murata T."/>
            <person name="Nelson D."/>
            <person name="Pils B."/>
            <person name="Prigge M."/>
            <person name="Reiss B."/>
            <person name="Renner T."/>
            <person name="Rombauts S."/>
            <person name="Rushton P."/>
            <person name="Sanderfoot A."/>
            <person name="Schween G."/>
            <person name="Shiu S.-H."/>
            <person name="Stueber K."/>
            <person name="Theodoulou F.L."/>
            <person name="Tu H."/>
            <person name="Van de Peer Y."/>
            <person name="Verrier P.J."/>
            <person name="Waters E."/>
            <person name="Wood A."/>
            <person name="Yang L."/>
            <person name="Cove D."/>
            <person name="Cuming A."/>
            <person name="Hasebe M."/>
            <person name="Lucas S."/>
            <person name="Mishler D.B."/>
            <person name="Reski R."/>
            <person name="Grigoriev I."/>
            <person name="Quatrano R.S."/>
            <person name="Boore J.L."/>
        </authorList>
    </citation>
    <scope>NUCLEOTIDE SEQUENCE [LARGE SCALE GENOMIC DNA]</scope>
    <source>
        <strain evidence="2 3">cv. Gransden 2004</strain>
    </source>
</reference>
<evidence type="ECO:0000313" key="1">
    <source>
        <dbReference type="EMBL" id="PNR35489.1"/>
    </source>
</evidence>
<evidence type="ECO:0008006" key="4">
    <source>
        <dbReference type="Google" id="ProtNLM"/>
    </source>
</evidence>
<evidence type="ECO:0000313" key="2">
    <source>
        <dbReference type="EnsemblPlants" id="Pp3c18_20830V3.1"/>
    </source>
</evidence>
<dbReference type="PANTHER" id="PTHR11439:SF483">
    <property type="entry name" value="PEPTIDE SYNTHASE GLIP-LIKE, PUTATIVE (AFU_ORTHOLOGUE AFUA_3G12920)-RELATED"/>
    <property type="match status" value="1"/>
</dbReference>
<keyword evidence="3" id="KW-1185">Reference proteome</keyword>
<name>A0A2K1J1T5_PHYPA</name>
<dbReference type="STRING" id="3218.A0A2K1J1T5"/>
<reference evidence="2" key="3">
    <citation type="submission" date="2020-12" db="UniProtKB">
        <authorList>
            <consortium name="EnsemblPlants"/>
        </authorList>
    </citation>
    <scope>IDENTIFICATION</scope>
</reference>
<organism evidence="1">
    <name type="scientific">Physcomitrium patens</name>
    <name type="common">Spreading-leaved earth moss</name>
    <name type="synonym">Physcomitrella patens</name>
    <dbReference type="NCBI Taxonomy" id="3218"/>
    <lineage>
        <taxon>Eukaryota</taxon>
        <taxon>Viridiplantae</taxon>
        <taxon>Streptophyta</taxon>
        <taxon>Embryophyta</taxon>
        <taxon>Bryophyta</taxon>
        <taxon>Bryophytina</taxon>
        <taxon>Bryopsida</taxon>
        <taxon>Funariidae</taxon>
        <taxon>Funariales</taxon>
        <taxon>Funariaceae</taxon>
        <taxon>Physcomitrium</taxon>
    </lineage>
</organism>
<gene>
    <name evidence="1" type="ORF">PHYPA_023389</name>
</gene>
<accession>A0A2K1J1T5</accession>
<dbReference type="EMBL" id="ABEU02000018">
    <property type="protein sequence ID" value="PNR35489.1"/>
    <property type="molecule type" value="Genomic_DNA"/>
</dbReference>
<dbReference type="Proteomes" id="UP000006727">
    <property type="component" value="Chromosome 18"/>
</dbReference>
<proteinExistence type="predicted"/>
<dbReference type="EnsemblPlants" id="Pp3c18_20830V3.1">
    <property type="protein sequence ID" value="Pp3c18_20830V3.1"/>
    <property type="gene ID" value="Pp3c18_20830"/>
</dbReference>